<reference evidence="3" key="2">
    <citation type="submission" date="2021-04" db="EMBL/GenBank/DDBJ databases">
        <authorList>
            <person name="Gilroy R."/>
        </authorList>
    </citation>
    <scope>NUCLEOTIDE SEQUENCE</scope>
    <source>
        <strain evidence="3">6627</strain>
    </source>
</reference>
<gene>
    <name evidence="3" type="ORF">H9861_04445</name>
</gene>
<sequence>MDFTTSDHIRLNLRQYGSGQPVIMIHGFSGCQAIWTEQIRPFVNHGFQVITYDQRNHGASELDENLTEIDRLVTDLKEIVEQVCNEKPILIGHSMGAAVTYGMLEQNAHLLKGVIAIDESPKMIENTNWHYGFMHATRANYKEKMRQLPHIRQTLHGVTPECRKQVKAENQQFPFDWQANEELLYSHVRRDWRQFLIDTMLPVLMVTANQSPFFDGEYAKVMQAQNPEHLHRRAIDQTGHCVMAEQPAKFNQTAFEFISTLK</sequence>
<evidence type="ECO:0000313" key="3">
    <source>
        <dbReference type="EMBL" id="HIX01985.1"/>
    </source>
</evidence>
<dbReference type="Proteomes" id="UP000823963">
    <property type="component" value="Unassembled WGS sequence"/>
</dbReference>
<dbReference type="AlphaFoldDB" id="A0A9D1UWX8"/>
<dbReference type="InterPro" id="IPR029058">
    <property type="entry name" value="AB_hydrolase_fold"/>
</dbReference>
<dbReference type="EMBL" id="DXFP01000036">
    <property type="protein sequence ID" value="HIX01985.1"/>
    <property type="molecule type" value="Genomic_DNA"/>
</dbReference>
<dbReference type="PANTHER" id="PTHR46118:SF4">
    <property type="entry name" value="PROTEIN ABHD11"/>
    <property type="match status" value="1"/>
</dbReference>
<protein>
    <submittedName>
        <fullName evidence="3">Alpha/beta hydrolase</fullName>
    </submittedName>
</protein>
<proteinExistence type="predicted"/>
<accession>A0A9D1UWX8</accession>
<evidence type="ECO:0000256" key="1">
    <source>
        <dbReference type="ARBA" id="ARBA00022801"/>
    </source>
</evidence>
<dbReference type="PRINTS" id="PR00412">
    <property type="entry name" value="EPOXHYDRLASE"/>
</dbReference>
<evidence type="ECO:0000259" key="2">
    <source>
        <dbReference type="Pfam" id="PF12697"/>
    </source>
</evidence>
<organism evidence="3 4">
    <name type="scientific">Candidatus Ligilactobacillus excrementigallinarum</name>
    <dbReference type="NCBI Taxonomy" id="2838641"/>
    <lineage>
        <taxon>Bacteria</taxon>
        <taxon>Bacillati</taxon>
        <taxon>Bacillota</taxon>
        <taxon>Bacilli</taxon>
        <taxon>Lactobacillales</taxon>
        <taxon>Lactobacillaceae</taxon>
        <taxon>Ligilactobacillus</taxon>
    </lineage>
</organism>
<dbReference type="PANTHER" id="PTHR46118">
    <property type="entry name" value="PROTEIN ABHD11"/>
    <property type="match status" value="1"/>
</dbReference>
<dbReference type="InterPro" id="IPR000073">
    <property type="entry name" value="AB_hydrolase_1"/>
</dbReference>
<dbReference type="GO" id="GO:0016787">
    <property type="term" value="F:hydrolase activity"/>
    <property type="evidence" value="ECO:0007669"/>
    <property type="project" value="UniProtKB-KW"/>
</dbReference>
<dbReference type="SUPFAM" id="SSF53474">
    <property type="entry name" value="alpha/beta-Hydrolases"/>
    <property type="match status" value="1"/>
</dbReference>
<dbReference type="Pfam" id="PF12697">
    <property type="entry name" value="Abhydrolase_6"/>
    <property type="match status" value="1"/>
</dbReference>
<evidence type="ECO:0000313" key="4">
    <source>
        <dbReference type="Proteomes" id="UP000823963"/>
    </source>
</evidence>
<dbReference type="InterPro" id="IPR000639">
    <property type="entry name" value="Epox_hydrolase-like"/>
</dbReference>
<keyword evidence="1 3" id="KW-0378">Hydrolase</keyword>
<dbReference type="Gene3D" id="3.40.50.1820">
    <property type="entry name" value="alpha/beta hydrolase"/>
    <property type="match status" value="1"/>
</dbReference>
<reference evidence="3" key="1">
    <citation type="journal article" date="2021" name="PeerJ">
        <title>Extensive microbial diversity within the chicken gut microbiome revealed by metagenomics and culture.</title>
        <authorList>
            <person name="Gilroy R."/>
            <person name="Ravi A."/>
            <person name="Getino M."/>
            <person name="Pursley I."/>
            <person name="Horton D.L."/>
            <person name="Alikhan N.F."/>
            <person name="Baker D."/>
            <person name="Gharbi K."/>
            <person name="Hall N."/>
            <person name="Watson M."/>
            <person name="Adriaenssens E.M."/>
            <person name="Foster-Nyarko E."/>
            <person name="Jarju S."/>
            <person name="Secka A."/>
            <person name="Antonio M."/>
            <person name="Oren A."/>
            <person name="Chaudhuri R.R."/>
            <person name="La Ragione R."/>
            <person name="Hildebrand F."/>
            <person name="Pallen M.J."/>
        </authorList>
    </citation>
    <scope>NUCLEOTIDE SEQUENCE</scope>
    <source>
        <strain evidence="3">6627</strain>
    </source>
</reference>
<name>A0A9D1UWX8_9LACO</name>
<comment type="caution">
    <text evidence="3">The sequence shown here is derived from an EMBL/GenBank/DDBJ whole genome shotgun (WGS) entry which is preliminary data.</text>
</comment>
<feature type="domain" description="AB hydrolase-1" evidence="2">
    <location>
        <begin position="22"/>
        <end position="252"/>
    </location>
</feature>